<evidence type="ECO:0000313" key="4">
    <source>
        <dbReference type="RefSeq" id="XP_022967638.1"/>
    </source>
</evidence>
<dbReference type="KEGG" id="cmax:111467082"/>
<keyword evidence="3" id="KW-1185">Reference proteome</keyword>
<dbReference type="Proteomes" id="UP000504608">
    <property type="component" value="Unplaced"/>
</dbReference>
<feature type="compositionally biased region" description="Basic residues" evidence="1">
    <location>
        <begin position="73"/>
        <end position="93"/>
    </location>
</feature>
<reference evidence="4" key="1">
    <citation type="submission" date="2025-08" db="UniProtKB">
        <authorList>
            <consortium name="RefSeq"/>
        </authorList>
    </citation>
    <scope>IDENTIFICATION</scope>
    <source>
        <tissue evidence="4">Young leaves</tissue>
    </source>
</reference>
<evidence type="ECO:0000256" key="2">
    <source>
        <dbReference type="SAM" id="SignalP"/>
    </source>
</evidence>
<sequence>MGRLEFAYASAALLFVLALMTPKIEAQAWSYPPKPLCSSQFALASYACARLPLNLEPLPISPPPSPHVEEGHRHGHEHGHGHHRGHHHGHHHRNRSPIEEECCRWARQVDNECVCDALAHLANFMVRPSHVFTVAITEDCIVTYSCIGRIKI</sequence>
<feature type="region of interest" description="Disordered" evidence="1">
    <location>
        <begin position="62"/>
        <end position="93"/>
    </location>
</feature>
<gene>
    <name evidence="4" type="primary">LOC111467082</name>
</gene>
<dbReference type="OrthoDB" id="1930534at2759"/>
<feature type="signal peptide" evidence="2">
    <location>
        <begin position="1"/>
        <end position="26"/>
    </location>
</feature>
<evidence type="ECO:0000256" key="1">
    <source>
        <dbReference type="SAM" id="MobiDB-lite"/>
    </source>
</evidence>
<accession>A0A6J1HVN1</accession>
<dbReference type="RefSeq" id="XP_022967638.1">
    <property type="nucleotide sequence ID" value="XM_023111870.1"/>
</dbReference>
<organism evidence="3 4">
    <name type="scientific">Cucurbita maxima</name>
    <name type="common">Pumpkin</name>
    <name type="synonym">Winter squash</name>
    <dbReference type="NCBI Taxonomy" id="3661"/>
    <lineage>
        <taxon>Eukaryota</taxon>
        <taxon>Viridiplantae</taxon>
        <taxon>Streptophyta</taxon>
        <taxon>Embryophyta</taxon>
        <taxon>Tracheophyta</taxon>
        <taxon>Spermatophyta</taxon>
        <taxon>Magnoliopsida</taxon>
        <taxon>eudicotyledons</taxon>
        <taxon>Gunneridae</taxon>
        <taxon>Pentapetalae</taxon>
        <taxon>rosids</taxon>
        <taxon>fabids</taxon>
        <taxon>Cucurbitales</taxon>
        <taxon>Cucurbitaceae</taxon>
        <taxon>Cucurbiteae</taxon>
        <taxon>Cucurbita</taxon>
    </lineage>
</organism>
<dbReference type="PANTHER" id="PTHR34377:SF3">
    <property type="entry name" value="TETRATRICOPEPTIDE REPEAT (TPR)-LIKE SUPERFAMILY PROTEIN"/>
    <property type="match status" value="1"/>
</dbReference>
<evidence type="ECO:0000313" key="3">
    <source>
        <dbReference type="Proteomes" id="UP000504608"/>
    </source>
</evidence>
<feature type="chain" id="PRO_5026925585" evidence="2">
    <location>
        <begin position="27"/>
        <end position="152"/>
    </location>
</feature>
<dbReference type="AlphaFoldDB" id="A0A6J1HVN1"/>
<keyword evidence="2" id="KW-0732">Signal</keyword>
<protein>
    <submittedName>
        <fullName evidence="4">Uncharacterized protein LOC111467082</fullName>
    </submittedName>
</protein>
<proteinExistence type="predicted"/>
<dbReference type="GeneID" id="111467082"/>
<name>A0A6J1HVN1_CUCMA</name>
<dbReference type="PANTHER" id="PTHR34377">
    <property type="entry name" value="TETRATRICOPEPTIDE REPEAT (TPR)-LIKE SUPERFAMILY PROTEIN"/>
    <property type="match status" value="1"/>
</dbReference>
<dbReference type="SUPFAM" id="SSF47699">
    <property type="entry name" value="Bifunctional inhibitor/lipid-transfer protein/seed storage 2S albumin"/>
    <property type="match status" value="1"/>
</dbReference>
<dbReference type="InterPro" id="IPR036312">
    <property type="entry name" value="Bifun_inhib/LTP/seed_sf"/>
</dbReference>